<sequence length="91" mass="10639">MDFTTNHKSLIMVLVLMIKILVDGIYSLKGNMKKNLRRLVVANMLNEGNEIRVGRWTELSNGFKDDSQVTQKRRIIKLQKSWQIGFLFENL</sequence>
<gene>
    <name evidence="2" type="ORF">PPRIM_AZ9-3.1.T1560016</name>
</gene>
<dbReference type="AlphaFoldDB" id="A0A8S1QGT0"/>
<evidence type="ECO:0000256" key="1">
    <source>
        <dbReference type="SAM" id="Phobius"/>
    </source>
</evidence>
<keyword evidence="1" id="KW-1133">Transmembrane helix</keyword>
<keyword evidence="1" id="KW-0472">Membrane</keyword>
<dbReference type="EMBL" id="CAJJDM010000161">
    <property type="protein sequence ID" value="CAD8113615.1"/>
    <property type="molecule type" value="Genomic_DNA"/>
</dbReference>
<evidence type="ECO:0000313" key="2">
    <source>
        <dbReference type="EMBL" id="CAD8113615.1"/>
    </source>
</evidence>
<reference evidence="2" key="1">
    <citation type="submission" date="2021-01" db="EMBL/GenBank/DDBJ databases">
        <authorList>
            <consortium name="Genoscope - CEA"/>
            <person name="William W."/>
        </authorList>
    </citation>
    <scope>NUCLEOTIDE SEQUENCE</scope>
</reference>
<organism evidence="2 3">
    <name type="scientific">Paramecium primaurelia</name>
    <dbReference type="NCBI Taxonomy" id="5886"/>
    <lineage>
        <taxon>Eukaryota</taxon>
        <taxon>Sar</taxon>
        <taxon>Alveolata</taxon>
        <taxon>Ciliophora</taxon>
        <taxon>Intramacronucleata</taxon>
        <taxon>Oligohymenophorea</taxon>
        <taxon>Peniculida</taxon>
        <taxon>Parameciidae</taxon>
        <taxon>Paramecium</taxon>
    </lineage>
</organism>
<comment type="caution">
    <text evidence="2">The sequence shown here is derived from an EMBL/GenBank/DDBJ whole genome shotgun (WGS) entry which is preliminary data.</text>
</comment>
<keyword evidence="1" id="KW-0812">Transmembrane</keyword>
<dbReference type="Proteomes" id="UP000688137">
    <property type="component" value="Unassembled WGS sequence"/>
</dbReference>
<protein>
    <submittedName>
        <fullName evidence="2">Uncharacterized protein</fullName>
    </submittedName>
</protein>
<keyword evidence="3" id="KW-1185">Reference proteome</keyword>
<proteinExistence type="predicted"/>
<evidence type="ECO:0000313" key="3">
    <source>
        <dbReference type="Proteomes" id="UP000688137"/>
    </source>
</evidence>
<feature type="transmembrane region" description="Helical" evidence="1">
    <location>
        <begin position="6"/>
        <end position="28"/>
    </location>
</feature>
<accession>A0A8S1QGT0</accession>
<name>A0A8S1QGT0_PARPR</name>